<evidence type="ECO:0000259" key="1">
    <source>
        <dbReference type="SMART" id="SM00922"/>
    </source>
</evidence>
<feature type="non-terminal residue" evidence="2">
    <location>
        <position position="1"/>
    </location>
</feature>
<proteinExistence type="predicted"/>
<dbReference type="SUPFAM" id="SSF51604">
    <property type="entry name" value="Enolase C-terminal domain-like"/>
    <property type="match status" value="1"/>
</dbReference>
<reference evidence="2" key="1">
    <citation type="journal article" date="2014" name="Front. Microbiol.">
        <title>High frequency of phylogenetically diverse reductive dehalogenase-homologous genes in deep subseafloor sedimentary metagenomes.</title>
        <authorList>
            <person name="Kawai M."/>
            <person name="Futagami T."/>
            <person name="Toyoda A."/>
            <person name="Takaki Y."/>
            <person name="Nishi S."/>
            <person name="Hori S."/>
            <person name="Arai W."/>
            <person name="Tsubouchi T."/>
            <person name="Morono Y."/>
            <person name="Uchiyama I."/>
            <person name="Ito T."/>
            <person name="Fujiyama A."/>
            <person name="Inagaki F."/>
            <person name="Takami H."/>
        </authorList>
    </citation>
    <scope>NUCLEOTIDE SEQUENCE</scope>
    <source>
        <strain evidence="2">Expedition CK06-06</strain>
    </source>
</reference>
<dbReference type="SMART" id="SM00922">
    <property type="entry name" value="MR_MLE"/>
    <property type="match status" value="1"/>
</dbReference>
<dbReference type="InterPro" id="IPR036849">
    <property type="entry name" value="Enolase-like_C_sf"/>
</dbReference>
<dbReference type="AlphaFoldDB" id="X1VN51"/>
<dbReference type="PANTHER" id="PTHR48080:SF2">
    <property type="entry name" value="D-GALACTONATE DEHYDRATASE"/>
    <property type="match status" value="1"/>
</dbReference>
<name>X1VN51_9ZZZZ</name>
<protein>
    <recommendedName>
        <fullName evidence="1">Mandelate racemase/muconate lactonizing enzyme C-terminal domain-containing protein</fullName>
    </recommendedName>
</protein>
<dbReference type="InterPro" id="IPR029065">
    <property type="entry name" value="Enolase_C-like"/>
</dbReference>
<dbReference type="Pfam" id="PF13378">
    <property type="entry name" value="MR_MLE_C"/>
    <property type="match status" value="1"/>
</dbReference>
<dbReference type="InterPro" id="IPR034593">
    <property type="entry name" value="DgoD-like"/>
</dbReference>
<dbReference type="InterPro" id="IPR013342">
    <property type="entry name" value="Mandelate_racemase_C"/>
</dbReference>
<dbReference type="PANTHER" id="PTHR48080">
    <property type="entry name" value="D-GALACTONATE DEHYDRATASE-RELATED"/>
    <property type="match status" value="1"/>
</dbReference>
<sequence length="195" mass="22393">RDKVLHYADTSWEKDPVAMGNKLKARMDDHGFKFLKMDIGIQICRGIEGCITRLPADTIDSRMTQHPFTGIRVTDKGLDVIAEFVATVRDIIGYEIPLASDHYGHMAVEDQIKLAQKLDQFNLAWYEDMVPWWWTEQLKRIKDSCNTPILTGEDIYLKEDFKKLFEAQAISICHPDNICKTAALNSHKITINHIC</sequence>
<gene>
    <name evidence="2" type="ORF">S12H4_41894</name>
</gene>
<dbReference type="EMBL" id="BARW01025577">
    <property type="protein sequence ID" value="GAJ10115.1"/>
    <property type="molecule type" value="Genomic_DNA"/>
</dbReference>
<comment type="caution">
    <text evidence="2">The sequence shown here is derived from an EMBL/GenBank/DDBJ whole genome shotgun (WGS) entry which is preliminary data.</text>
</comment>
<evidence type="ECO:0000313" key="2">
    <source>
        <dbReference type="EMBL" id="GAJ10115.1"/>
    </source>
</evidence>
<organism evidence="2">
    <name type="scientific">marine sediment metagenome</name>
    <dbReference type="NCBI Taxonomy" id="412755"/>
    <lineage>
        <taxon>unclassified sequences</taxon>
        <taxon>metagenomes</taxon>
        <taxon>ecological metagenomes</taxon>
    </lineage>
</organism>
<feature type="domain" description="Mandelate racemase/muconate lactonizing enzyme C-terminal" evidence="1">
    <location>
        <begin position="16"/>
        <end position="148"/>
    </location>
</feature>
<dbReference type="Gene3D" id="3.20.20.120">
    <property type="entry name" value="Enolase-like C-terminal domain"/>
    <property type="match status" value="1"/>
</dbReference>
<accession>X1VN51</accession>